<dbReference type="STRING" id="1088818.A0A2I0ASE6"/>
<keyword evidence="10" id="KW-1185">Reference proteome</keyword>
<keyword evidence="5" id="KW-0804">Transcription</keyword>
<dbReference type="GO" id="GO:0003700">
    <property type="term" value="F:DNA-binding transcription factor activity"/>
    <property type="evidence" value="ECO:0007669"/>
    <property type="project" value="InterPro"/>
</dbReference>
<keyword evidence="2" id="KW-0938">Abscisic acid signaling pathway</keyword>
<dbReference type="PROSITE" id="PS50217">
    <property type="entry name" value="BZIP"/>
    <property type="match status" value="1"/>
</dbReference>
<keyword evidence="7" id="KW-0175">Coiled coil</keyword>
<organism evidence="9 10">
    <name type="scientific">Apostasia shenzhenica</name>
    <dbReference type="NCBI Taxonomy" id="1088818"/>
    <lineage>
        <taxon>Eukaryota</taxon>
        <taxon>Viridiplantae</taxon>
        <taxon>Streptophyta</taxon>
        <taxon>Embryophyta</taxon>
        <taxon>Tracheophyta</taxon>
        <taxon>Spermatophyta</taxon>
        <taxon>Magnoliopsida</taxon>
        <taxon>Liliopsida</taxon>
        <taxon>Asparagales</taxon>
        <taxon>Orchidaceae</taxon>
        <taxon>Apostasioideae</taxon>
        <taxon>Apostasia</taxon>
    </lineage>
</organism>
<evidence type="ECO:0000313" key="9">
    <source>
        <dbReference type="EMBL" id="PKA58473.1"/>
    </source>
</evidence>
<sequence length="331" mass="35009">MNFRAQGGGIRKEFGSMNMDEFLKNIWTAEESQAMAAALGAASATDETAGLQRQGTLTLSRTLSQKTVDEVWRDLKRENAGDCGGSDLPQQQRQQTLGEMTLEEFLMRAGVLREEINSSIGAAAGDFSNNSGSVFYGDLSAAGNTSAVGVGYSHADRGDVGIIPAGAVLTSFAGHLPVPGNVDLGSQPAVRGSTGLAGIDDPAISNEMMPGMVGFGAGGVAIATADSPANQINSDGLTKGNGELSPLSPVPYMFSGGLRGKKCNGTVEKVVERRQRRMIKNRESAARSRARKQAYTMELEAEVAKLKEQNQELQRHQVCVNQLAVCVEILV</sequence>
<dbReference type="EMBL" id="KZ451952">
    <property type="protein sequence ID" value="PKA58473.1"/>
    <property type="molecule type" value="Genomic_DNA"/>
</dbReference>
<keyword evidence="4" id="KW-0238">DNA-binding</keyword>
<dbReference type="GO" id="GO:0045893">
    <property type="term" value="P:positive regulation of DNA-templated transcription"/>
    <property type="evidence" value="ECO:0007669"/>
    <property type="project" value="InterPro"/>
</dbReference>
<protein>
    <submittedName>
        <fullName evidence="9">Abscisic acid-insensitive 5-like protein 5</fullName>
    </submittedName>
</protein>
<evidence type="ECO:0000256" key="7">
    <source>
        <dbReference type="SAM" id="Coils"/>
    </source>
</evidence>
<evidence type="ECO:0000259" key="8">
    <source>
        <dbReference type="PROSITE" id="PS50217"/>
    </source>
</evidence>
<proteinExistence type="predicted"/>
<evidence type="ECO:0000256" key="2">
    <source>
        <dbReference type="ARBA" id="ARBA00022682"/>
    </source>
</evidence>
<evidence type="ECO:0000256" key="6">
    <source>
        <dbReference type="ARBA" id="ARBA00023242"/>
    </source>
</evidence>
<dbReference type="CDD" id="cd14707">
    <property type="entry name" value="bZIP_plant_BZIP46"/>
    <property type="match status" value="1"/>
</dbReference>
<dbReference type="Proteomes" id="UP000236161">
    <property type="component" value="Unassembled WGS sequence"/>
</dbReference>
<dbReference type="AlphaFoldDB" id="A0A2I0ASE6"/>
<dbReference type="GO" id="GO:0003677">
    <property type="term" value="F:DNA binding"/>
    <property type="evidence" value="ECO:0007669"/>
    <property type="project" value="UniProtKB-KW"/>
</dbReference>
<keyword evidence="3" id="KW-0805">Transcription regulation</keyword>
<dbReference type="OrthoDB" id="1927218at2759"/>
<evidence type="ECO:0000313" key="10">
    <source>
        <dbReference type="Proteomes" id="UP000236161"/>
    </source>
</evidence>
<dbReference type="GO" id="GO:0009738">
    <property type="term" value="P:abscisic acid-activated signaling pathway"/>
    <property type="evidence" value="ECO:0007669"/>
    <property type="project" value="UniProtKB-KW"/>
</dbReference>
<dbReference type="GO" id="GO:0005634">
    <property type="term" value="C:nucleus"/>
    <property type="evidence" value="ECO:0007669"/>
    <property type="project" value="UniProtKB-SubCell"/>
</dbReference>
<feature type="domain" description="BZIP" evidence="8">
    <location>
        <begin position="271"/>
        <end position="315"/>
    </location>
</feature>
<evidence type="ECO:0000256" key="5">
    <source>
        <dbReference type="ARBA" id="ARBA00023163"/>
    </source>
</evidence>
<gene>
    <name evidence="9" type="primary">ABF2</name>
    <name evidence="9" type="ORF">AXF42_Ash021359</name>
</gene>
<dbReference type="PANTHER" id="PTHR22952">
    <property type="entry name" value="CAMP-RESPONSE ELEMENT BINDING PROTEIN-RELATED"/>
    <property type="match status" value="1"/>
</dbReference>
<feature type="coiled-coil region" evidence="7">
    <location>
        <begin position="289"/>
        <end position="316"/>
    </location>
</feature>
<keyword evidence="6" id="KW-0539">Nucleus</keyword>
<dbReference type="PANTHER" id="PTHR22952:SF463">
    <property type="entry name" value="ABSCISIC ACID-INSENSITIVE 5-LIKE PROTEIN 7"/>
    <property type="match status" value="1"/>
</dbReference>
<dbReference type="FunFam" id="1.20.5.170:FF:000036">
    <property type="entry name" value="ABSCISIC ACID-INSENSITIVE 5-like protein 2"/>
    <property type="match status" value="1"/>
</dbReference>
<dbReference type="InterPro" id="IPR004827">
    <property type="entry name" value="bZIP"/>
</dbReference>
<comment type="subcellular location">
    <subcellularLocation>
        <location evidence="1">Nucleus</location>
    </subcellularLocation>
</comment>
<evidence type="ECO:0000256" key="3">
    <source>
        <dbReference type="ARBA" id="ARBA00023015"/>
    </source>
</evidence>
<dbReference type="InterPro" id="IPR043452">
    <property type="entry name" value="BZIP46-like"/>
</dbReference>
<reference evidence="9 10" key="1">
    <citation type="journal article" date="2017" name="Nature">
        <title>The Apostasia genome and the evolution of orchids.</title>
        <authorList>
            <person name="Zhang G.Q."/>
            <person name="Liu K.W."/>
            <person name="Li Z."/>
            <person name="Lohaus R."/>
            <person name="Hsiao Y.Y."/>
            <person name="Niu S.C."/>
            <person name="Wang J.Y."/>
            <person name="Lin Y.C."/>
            <person name="Xu Q."/>
            <person name="Chen L.J."/>
            <person name="Yoshida K."/>
            <person name="Fujiwara S."/>
            <person name="Wang Z.W."/>
            <person name="Zhang Y.Q."/>
            <person name="Mitsuda N."/>
            <person name="Wang M."/>
            <person name="Liu G.H."/>
            <person name="Pecoraro L."/>
            <person name="Huang H.X."/>
            <person name="Xiao X.J."/>
            <person name="Lin M."/>
            <person name="Wu X.Y."/>
            <person name="Wu W.L."/>
            <person name="Chen Y.Y."/>
            <person name="Chang S.B."/>
            <person name="Sakamoto S."/>
            <person name="Ohme-Takagi M."/>
            <person name="Yagi M."/>
            <person name="Zeng S.J."/>
            <person name="Shen C.Y."/>
            <person name="Yeh C.M."/>
            <person name="Luo Y.B."/>
            <person name="Tsai W.C."/>
            <person name="Van de Peer Y."/>
            <person name="Liu Z.J."/>
        </authorList>
    </citation>
    <scope>NUCLEOTIDE SEQUENCE [LARGE SCALE GENOMIC DNA]</scope>
    <source>
        <strain evidence="10">cv. Shenzhen</strain>
        <tissue evidence="9">Stem</tissue>
    </source>
</reference>
<dbReference type="Pfam" id="PF00170">
    <property type="entry name" value="bZIP_1"/>
    <property type="match status" value="1"/>
</dbReference>
<dbReference type="Gene3D" id="1.20.5.170">
    <property type="match status" value="1"/>
</dbReference>
<dbReference type="InterPro" id="IPR046347">
    <property type="entry name" value="bZIP_sf"/>
</dbReference>
<evidence type="ECO:0000256" key="1">
    <source>
        <dbReference type="ARBA" id="ARBA00004123"/>
    </source>
</evidence>
<name>A0A2I0ASE6_9ASPA</name>
<dbReference type="SMART" id="SM00338">
    <property type="entry name" value="BRLZ"/>
    <property type="match status" value="1"/>
</dbReference>
<dbReference type="SUPFAM" id="SSF57959">
    <property type="entry name" value="Leucine zipper domain"/>
    <property type="match status" value="1"/>
</dbReference>
<dbReference type="PROSITE" id="PS00036">
    <property type="entry name" value="BZIP_BASIC"/>
    <property type="match status" value="1"/>
</dbReference>
<accession>A0A2I0ASE6</accession>
<evidence type="ECO:0000256" key="4">
    <source>
        <dbReference type="ARBA" id="ARBA00023125"/>
    </source>
</evidence>